<dbReference type="RefSeq" id="WP_009489320.1">
    <property type="nucleotide sequence ID" value="NZ_CP141048.1"/>
</dbReference>
<sequence length="135" mass="15444" precursor="true">MTIVMTFRTVLAVLICAPLIAFAGGLAFVFWNVGSCSNLQKIDTSEDALEFGKYWLRRDERFWRAKGVKSLTDLNLELEKVGCCTVEEIVPSENDGRMWSTALRLGKASNDLERYEVQFTSCRYEILTKITHEEH</sequence>
<keyword evidence="2" id="KW-1185">Reference proteome</keyword>
<dbReference type="PATRIC" id="fig|864069.3.peg.788"/>
<evidence type="ECO:0000313" key="1">
    <source>
        <dbReference type="EMBL" id="EIM30462.1"/>
    </source>
</evidence>
<dbReference type="HOGENOM" id="CLU_1893802_0_0_5"/>
<dbReference type="EMBL" id="JH660637">
    <property type="protein sequence ID" value="EIM30462.1"/>
    <property type="molecule type" value="Genomic_DNA"/>
</dbReference>
<dbReference type="STRING" id="864069.MicloDRAFT_00007110"/>
<accession>I4Z2M0</accession>
<reference evidence="1 2" key="1">
    <citation type="submission" date="2012-02" db="EMBL/GenBank/DDBJ databases">
        <title>Improved High-Quality Draft sequence of Microvirga sp. WSM3557.</title>
        <authorList>
            <consortium name="US DOE Joint Genome Institute"/>
            <person name="Lucas S."/>
            <person name="Han J."/>
            <person name="Lapidus A."/>
            <person name="Cheng J.-F."/>
            <person name="Goodwin L."/>
            <person name="Pitluck S."/>
            <person name="Peters L."/>
            <person name="Zhang X."/>
            <person name="Detter J.C."/>
            <person name="Han C."/>
            <person name="Tapia R."/>
            <person name="Land M."/>
            <person name="Hauser L."/>
            <person name="Kyrpides N."/>
            <person name="Ivanova N."/>
            <person name="Pagani I."/>
            <person name="Brau L."/>
            <person name="Yates R."/>
            <person name="O'Hara G."/>
            <person name="Rui T."/>
            <person name="Howieson J."/>
            <person name="Reeve W."/>
            <person name="Woyke T."/>
        </authorList>
    </citation>
    <scope>NUCLEOTIDE SEQUENCE [LARGE SCALE GENOMIC DNA]</scope>
    <source>
        <strain evidence="1 2">WSM3557</strain>
    </source>
</reference>
<proteinExistence type="predicted"/>
<protein>
    <submittedName>
        <fullName evidence="1">Uncharacterized protein</fullName>
    </submittedName>
</protein>
<dbReference type="Proteomes" id="UP000003947">
    <property type="component" value="Unassembled WGS sequence"/>
</dbReference>
<name>I4Z2M0_9HYPH</name>
<dbReference type="AlphaFoldDB" id="I4Z2M0"/>
<evidence type="ECO:0000313" key="2">
    <source>
        <dbReference type="Proteomes" id="UP000003947"/>
    </source>
</evidence>
<gene>
    <name evidence="1" type="ORF">MicloDRAFT_00007110</name>
</gene>
<organism evidence="1 2">
    <name type="scientific">Microvirga lotononidis</name>
    <dbReference type="NCBI Taxonomy" id="864069"/>
    <lineage>
        <taxon>Bacteria</taxon>
        <taxon>Pseudomonadati</taxon>
        <taxon>Pseudomonadota</taxon>
        <taxon>Alphaproteobacteria</taxon>
        <taxon>Hyphomicrobiales</taxon>
        <taxon>Methylobacteriaceae</taxon>
        <taxon>Microvirga</taxon>
    </lineage>
</organism>